<evidence type="ECO:0000256" key="6">
    <source>
        <dbReference type="ARBA" id="ARBA00023180"/>
    </source>
</evidence>
<dbReference type="SUPFAM" id="SSF52279">
    <property type="entry name" value="Beta-D-glucan exohydrolase, C-terminal domain"/>
    <property type="match status" value="1"/>
</dbReference>
<dbReference type="Gene3D" id="2.60.40.10">
    <property type="entry name" value="Immunoglobulins"/>
    <property type="match status" value="1"/>
</dbReference>
<dbReference type="PROSITE" id="PS00775">
    <property type="entry name" value="GLYCOSYL_HYDROL_F3"/>
    <property type="match status" value="1"/>
</dbReference>
<comment type="similarity">
    <text evidence="3 10">Belongs to the glycosyl hydrolase 3 family.</text>
</comment>
<dbReference type="UniPathway" id="UPA00696"/>
<proteinExistence type="inferred from homology"/>
<dbReference type="SUPFAM" id="SSF56988">
    <property type="entry name" value="Anthrax protective antigen"/>
    <property type="match status" value="1"/>
</dbReference>
<dbReference type="GO" id="GO:0030245">
    <property type="term" value="P:cellulose catabolic process"/>
    <property type="evidence" value="ECO:0007669"/>
    <property type="project" value="UniProtKB-UniPathway"/>
</dbReference>
<dbReference type="PANTHER" id="PTHR42715">
    <property type="entry name" value="BETA-GLUCOSIDASE"/>
    <property type="match status" value="1"/>
</dbReference>
<dbReference type="Pfam" id="PF00933">
    <property type="entry name" value="Glyco_hydro_3"/>
    <property type="match status" value="1"/>
</dbReference>
<reference evidence="12 13" key="1">
    <citation type="journal article" date="2014" name="BMC Genomics">
        <title>Comparative genome sequencing reveals chemotype-specific gene clusters in the toxigenic black mold Stachybotrys.</title>
        <authorList>
            <person name="Semeiks J."/>
            <person name="Borek D."/>
            <person name="Otwinowski Z."/>
            <person name="Grishin N.V."/>
        </authorList>
    </citation>
    <scope>NUCLEOTIDE SEQUENCE [LARGE SCALE GENOMIC DNA]</scope>
    <source>
        <strain evidence="13">CBS 109288 / IBT 7711</strain>
    </source>
</reference>
<dbReference type="InterPro" id="IPR026891">
    <property type="entry name" value="Fn3-like"/>
</dbReference>
<dbReference type="SMART" id="SM01217">
    <property type="entry name" value="Fn3_like"/>
    <property type="match status" value="1"/>
</dbReference>
<dbReference type="InterPro" id="IPR019800">
    <property type="entry name" value="Glyco_hydro_3_AS"/>
</dbReference>
<comment type="pathway">
    <text evidence="2 10">Glycan metabolism; cellulose degradation.</text>
</comment>
<keyword evidence="7 10" id="KW-0119">Carbohydrate metabolism</keyword>
<evidence type="ECO:0000313" key="12">
    <source>
        <dbReference type="EMBL" id="KEY68446.1"/>
    </source>
</evidence>
<comment type="catalytic activity">
    <reaction evidence="1 10">
        <text>Hydrolysis of terminal, non-reducing beta-D-glucosyl residues with release of beta-D-glucose.</text>
        <dbReference type="EC" id="3.2.1.21"/>
    </reaction>
</comment>
<dbReference type="Pfam" id="PF07691">
    <property type="entry name" value="PA14"/>
    <property type="match status" value="1"/>
</dbReference>
<evidence type="ECO:0000256" key="10">
    <source>
        <dbReference type="RuleBase" id="RU361161"/>
    </source>
</evidence>
<dbReference type="EMBL" id="KL648579">
    <property type="protein sequence ID" value="KEY68446.1"/>
    <property type="molecule type" value="Genomic_DNA"/>
</dbReference>
<organism evidence="12 13">
    <name type="scientific">Stachybotrys chartarum (strain CBS 109288 / IBT 7711)</name>
    <name type="common">Toxic black mold</name>
    <name type="synonym">Stilbospora chartarum</name>
    <dbReference type="NCBI Taxonomy" id="1280523"/>
    <lineage>
        <taxon>Eukaryota</taxon>
        <taxon>Fungi</taxon>
        <taxon>Dikarya</taxon>
        <taxon>Ascomycota</taxon>
        <taxon>Pezizomycotina</taxon>
        <taxon>Sordariomycetes</taxon>
        <taxon>Hypocreomycetidae</taxon>
        <taxon>Hypocreales</taxon>
        <taxon>Stachybotryaceae</taxon>
        <taxon>Stachybotrys</taxon>
    </lineage>
</organism>
<accession>A0A084AT17</accession>
<keyword evidence="13" id="KW-1185">Reference proteome</keyword>
<dbReference type="PANTHER" id="PTHR42715:SF3">
    <property type="entry name" value="BETA-GLUCOSIDASE B-RELATED"/>
    <property type="match status" value="1"/>
</dbReference>
<keyword evidence="5 10" id="KW-0378">Hydrolase</keyword>
<evidence type="ECO:0000256" key="7">
    <source>
        <dbReference type="ARBA" id="ARBA00023277"/>
    </source>
</evidence>
<dbReference type="Gene3D" id="3.40.50.1700">
    <property type="entry name" value="Glycoside hydrolase family 3 C-terminal domain"/>
    <property type="match status" value="1"/>
</dbReference>
<dbReference type="InterPro" id="IPR002772">
    <property type="entry name" value="Glyco_hydro_3_C"/>
</dbReference>
<dbReference type="Pfam" id="PF01915">
    <property type="entry name" value="Glyco_hydro_3_C"/>
    <property type="match status" value="1"/>
</dbReference>
<evidence type="ECO:0000256" key="1">
    <source>
        <dbReference type="ARBA" id="ARBA00000448"/>
    </source>
</evidence>
<dbReference type="InterPro" id="IPR011658">
    <property type="entry name" value="PA14_dom"/>
</dbReference>
<dbReference type="OrthoDB" id="47059at2759"/>
<dbReference type="Gene3D" id="3.20.20.300">
    <property type="entry name" value="Glycoside hydrolase, family 3, N-terminal domain"/>
    <property type="match status" value="1"/>
</dbReference>
<dbReference type="Gene3D" id="2.60.120.260">
    <property type="entry name" value="Galactose-binding domain-like"/>
    <property type="match status" value="1"/>
</dbReference>
<gene>
    <name evidence="12" type="ORF">S7711_01220</name>
</gene>
<evidence type="ECO:0000256" key="9">
    <source>
        <dbReference type="ARBA" id="ARBA00023326"/>
    </source>
</evidence>
<keyword evidence="8 10" id="KW-0326">Glycosidase</keyword>
<name>A0A084AT17_STACB</name>
<dbReference type="InterPro" id="IPR036881">
    <property type="entry name" value="Glyco_hydro_3_C_sf"/>
</dbReference>
<evidence type="ECO:0000256" key="8">
    <source>
        <dbReference type="ARBA" id="ARBA00023295"/>
    </source>
</evidence>
<dbReference type="AlphaFoldDB" id="A0A084AT17"/>
<dbReference type="Pfam" id="PF14310">
    <property type="entry name" value="Fn3-like"/>
    <property type="match status" value="1"/>
</dbReference>
<evidence type="ECO:0000313" key="13">
    <source>
        <dbReference type="Proteomes" id="UP000028045"/>
    </source>
</evidence>
<dbReference type="InterPro" id="IPR037524">
    <property type="entry name" value="PA14/GLEYA"/>
</dbReference>
<dbReference type="HOGENOM" id="CLU_004542_4_0_1"/>
<feature type="domain" description="PA14" evidence="11">
    <location>
        <begin position="405"/>
        <end position="557"/>
    </location>
</feature>
<dbReference type="FunFam" id="2.60.40.10:FF:000495">
    <property type="entry name" value="Periplasmic beta-glucosidase"/>
    <property type="match status" value="1"/>
</dbReference>
<dbReference type="InterPro" id="IPR050288">
    <property type="entry name" value="Cellulose_deg_GH3"/>
</dbReference>
<sequence>MTPKLADILAQLTLEEKASLLAGANFWETVPIPNKRVPLVKVSDGPNGARGAVFDGDITAACFPAASCMASTFDTKLAKRVGAALAEETKTKGARCLLGPTMCLHRHPLGGRNFESFSEDPFLTGKMATQVVHGLQEQGVSATVKHFAANEQETDRFTVNETIGIRALRELYLKPFEMAIKEANPWAVMSAYNMVNEHHCDSNEFLLKQVLRGEWGWDGLIMSDWGGVNSTAESLNAGLDLEMPGPTRWRKPADVVAAVKAGKVSEKTIDERALRVLGFLERLSCFEDPTVPAEKAVNKPEHQALIREAGAKGAVLLKNEGNVLPLSRDKVKGKKIALLGHAKTALAHGGGSAAVNAHYKVTPWDALHGALGDSVELTYAKANDCAGAHTFRTLPPIADGVVGLDGSKGFTKKIYEIGGSEPIKVEHGHPNSDVSVLSFDIENKEVGLEGVFTAPESAVYYFTCGGLGPSRLVINDKVVCEQKGNCPDAMGFLFGGAPAPESKYSLEAGKEYKILIHTAPPAEEEGDGLDILRGRVGQRTGCMSATEYEKDLVAEAAEVAKAADVAVVFVGHEPFWETEGQDQHSFDLPKDGSQDRLIAAVAAANPKTIVVNSTGVAVAMPWLDKVQGLVQAWFSGQECGNSIADVLTGAQNPEGHLTCTFPKRLEDCPAHGNFPGKIVNGRREVKYEEGVFVGYRHFDRLAADKVNFPFGFGLSYTSFEYADLAVQEAGDDYTVQVKVSNTGAVTGGVAVQVYVGNAQESKENPIKVLAAFDKVTLQPGESKQVTLPVRGRDIAFFNEAANQWIVESGDYRFIVGRSAQDVALETKVKVSRKMYSP</sequence>
<dbReference type="InterPro" id="IPR013783">
    <property type="entry name" value="Ig-like_fold"/>
</dbReference>
<evidence type="ECO:0000259" key="11">
    <source>
        <dbReference type="PROSITE" id="PS51820"/>
    </source>
</evidence>
<evidence type="ECO:0000256" key="2">
    <source>
        <dbReference type="ARBA" id="ARBA00004987"/>
    </source>
</evidence>
<dbReference type="InterPro" id="IPR036962">
    <property type="entry name" value="Glyco_hydro_3_N_sf"/>
</dbReference>
<protein>
    <recommendedName>
        <fullName evidence="4 10">beta-glucosidase</fullName>
        <ecNumber evidence="4 10">3.2.1.21</ecNumber>
    </recommendedName>
</protein>
<keyword evidence="9 10" id="KW-0624">Polysaccharide degradation</keyword>
<dbReference type="InterPro" id="IPR017853">
    <property type="entry name" value="GH"/>
</dbReference>
<evidence type="ECO:0000256" key="3">
    <source>
        <dbReference type="ARBA" id="ARBA00005336"/>
    </source>
</evidence>
<dbReference type="PROSITE" id="PS51820">
    <property type="entry name" value="PA14"/>
    <property type="match status" value="1"/>
</dbReference>
<dbReference type="EC" id="3.2.1.21" evidence="4 10"/>
<dbReference type="SUPFAM" id="SSF51445">
    <property type="entry name" value="(Trans)glycosidases"/>
    <property type="match status" value="1"/>
</dbReference>
<dbReference type="PRINTS" id="PR00133">
    <property type="entry name" value="GLHYDRLASE3"/>
</dbReference>
<dbReference type="Proteomes" id="UP000028045">
    <property type="component" value="Unassembled WGS sequence"/>
</dbReference>
<keyword evidence="6" id="KW-0325">Glycoprotein</keyword>
<dbReference type="InterPro" id="IPR001764">
    <property type="entry name" value="Glyco_hydro_3_N"/>
</dbReference>
<dbReference type="GO" id="GO:0008422">
    <property type="term" value="F:beta-glucosidase activity"/>
    <property type="evidence" value="ECO:0007669"/>
    <property type="project" value="UniProtKB-EC"/>
</dbReference>
<evidence type="ECO:0000256" key="5">
    <source>
        <dbReference type="ARBA" id="ARBA00022801"/>
    </source>
</evidence>
<evidence type="ECO:0000256" key="4">
    <source>
        <dbReference type="ARBA" id="ARBA00012744"/>
    </source>
</evidence>